<sequence>MPKTRKSWQEKLAEKGWEDNLITMTAKLTEEAITDAKR</sequence>
<protein>
    <submittedName>
        <fullName evidence="1">Uncharacterized protein</fullName>
    </submittedName>
</protein>
<organism evidence="1">
    <name type="scientific">marine sediment metagenome</name>
    <dbReference type="NCBI Taxonomy" id="412755"/>
    <lineage>
        <taxon>unclassified sequences</taxon>
        <taxon>metagenomes</taxon>
        <taxon>ecological metagenomes</taxon>
    </lineage>
</organism>
<feature type="non-terminal residue" evidence="1">
    <location>
        <position position="38"/>
    </location>
</feature>
<dbReference type="EMBL" id="BARS01049210">
    <property type="protein sequence ID" value="GAG30514.1"/>
    <property type="molecule type" value="Genomic_DNA"/>
</dbReference>
<evidence type="ECO:0000313" key="1">
    <source>
        <dbReference type="EMBL" id="GAG30514.1"/>
    </source>
</evidence>
<accession>X0WHU3</accession>
<reference evidence="1" key="1">
    <citation type="journal article" date="2014" name="Front. Microbiol.">
        <title>High frequency of phylogenetically diverse reductive dehalogenase-homologous genes in deep subseafloor sedimentary metagenomes.</title>
        <authorList>
            <person name="Kawai M."/>
            <person name="Futagami T."/>
            <person name="Toyoda A."/>
            <person name="Takaki Y."/>
            <person name="Nishi S."/>
            <person name="Hori S."/>
            <person name="Arai W."/>
            <person name="Tsubouchi T."/>
            <person name="Morono Y."/>
            <person name="Uchiyama I."/>
            <person name="Ito T."/>
            <person name="Fujiyama A."/>
            <person name="Inagaki F."/>
            <person name="Takami H."/>
        </authorList>
    </citation>
    <scope>NUCLEOTIDE SEQUENCE</scope>
    <source>
        <strain evidence="1">Expedition CK06-06</strain>
    </source>
</reference>
<gene>
    <name evidence="1" type="ORF">S01H1_73636</name>
</gene>
<dbReference type="AlphaFoldDB" id="X0WHU3"/>
<comment type="caution">
    <text evidence="1">The sequence shown here is derived from an EMBL/GenBank/DDBJ whole genome shotgun (WGS) entry which is preliminary data.</text>
</comment>
<name>X0WHU3_9ZZZZ</name>
<proteinExistence type="predicted"/>